<dbReference type="AlphaFoldDB" id="A0A1U7LZX5"/>
<keyword evidence="3" id="KW-1185">Reference proteome</keyword>
<dbReference type="Proteomes" id="UP000187166">
    <property type="component" value="Unassembled WGS sequence"/>
</dbReference>
<evidence type="ECO:0008006" key="4">
    <source>
        <dbReference type="Google" id="ProtNLM"/>
    </source>
</evidence>
<feature type="transmembrane region" description="Helical" evidence="1">
    <location>
        <begin position="48"/>
        <end position="70"/>
    </location>
</feature>
<dbReference type="EMBL" id="MJIH01000001">
    <property type="protein sequence ID" value="OLR64944.1"/>
    <property type="molecule type" value="Genomic_DNA"/>
</dbReference>
<name>A0A1U7LZX5_9FIRM</name>
<dbReference type="InterPro" id="IPR021354">
    <property type="entry name" value="DUF2975"/>
</dbReference>
<dbReference type="STRING" id="1465756.BIV18_05165"/>
<evidence type="ECO:0000256" key="1">
    <source>
        <dbReference type="SAM" id="Phobius"/>
    </source>
</evidence>
<organism evidence="2 3">
    <name type="scientific">Peptoniphilus porci</name>
    <dbReference type="NCBI Taxonomy" id="2652280"/>
    <lineage>
        <taxon>Bacteria</taxon>
        <taxon>Bacillati</taxon>
        <taxon>Bacillota</taxon>
        <taxon>Tissierellia</taxon>
        <taxon>Tissierellales</taxon>
        <taxon>Peptoniphilaceae</taxon>
        <taxon>Peptoniphilus</taxon>
    </lineage>
</organism>
<comment type="caution">
    <text evidence="2">The sequence shown here is derived from an EMBL/GenBank/DDBJ whole genome shotgun (WGS) entry which is preliminary data.</text>
</comment>
<feature type="transmembrane region" description="Helical" evidence="1">
    <location>
        <begin position="82"/>
        <end position="107"/>
    </location>
</feature>
<keyword evidence="1" id="KW-0812">Transmembrane</keyword>
<evidence type="ECO:0000313" key="2">
    <source>
        <dbReference type="EMBL" id="OLR64944.1"/>
    </source>
</evidence>
<protein>
    <recommendedName>
        <fullName evidence="4">DUF2975 domain-containing protein</fullName>
    </recommendedName>
</protein>
<reference evidence="2 3" key="1">
    <citation type="journal article" date="2016" name="Appl. Environ. Microbiol.">
        <title>Function and Phylogeny of Bacterial Butyryl Coenzyme A:Acetate Transferases and Their Diversity in the Proximal Colon of Swine.</title>
        <authorList>
            <person name="Trachsel J."/>
            <person name="Bayles D.O."/>
            <person name="Looft T."/>
            <person name="Levine U.Y."/>
            <person name="Allen H.K."/>
        </authorList>
    </citation>
    <scope>NUCLEOTIDE SEQUENCE [LARGE SCALE GENOMIC DNA]</scope>
    <source>
        <strain evidence="2 3">35-6-1</strain>
    </source>
</reference>
<accession>A0A1U7LZX5</accession>
<proteinExistence type="predicted"/>
<dbReference type="Pfam" id="PF11188">
    <property type="entry name" value="DUF2975"/>
    <property type="match status" value="1"/>
</dbReference>
<keyword evidence="1" id="KW-0472">Membrane</keyword>
<keyword evidence="1" id="KW-1133">Transmembrane helix</keyword>
<feature type="transmembrane region" description="Helical" evidence="1">
    <location>
        <begin position="9"/>
        <end position="28"/>
    </location>
</feature>
<evidence type="ECO:0000313" key="3">
    <source>
        <dbReference type="Proteomes" id="UP000187166"/>
    </source>
</evidence>
<gene>
    <name evidence="2" type="ORF">BIV18_05165</name>
</gene>
<sequence length="156" mass="17721">MKSLRVKFIELLLIIAIVILTMASYGIFKFAKLMGQIYPMFMNMKYPMLFLCEGIILALIFAILFGLFALKKYERNSVFEKGTLFDLQVIALCFIGIFFLSILSIIYTNFNLDGSITNLIFIGCGTLSMLIAQIFLLLCDLIKEGIVLKEENDLTI</sequence>
<feature type="transmembrane region" description="Helical" evidence="1">
    <location>
        <begin position="119"/>
        <end position="139"/>
    </location>
</feature>